<feature type="region of interest" description="Disordered" evidence="1">
    <location>
        <begin position="1"/>
        <end position="24"/>
    </location>
</feature>
<comment type="caution">
    <text evidence="2">The sequence shown here is derived from an EMBL/GenBank/DDBJ whole genome shotgun (WGS) entry which is preliminary data.</text>
</comment>
<proteinExistence type="predicted"/>
<organism evidence="2 3">
    <name type="scientific">Fusarium langsethiae</name>
    <dbReference type="NCBI Taxonomy" id="179993"/>
    <lineage>
        <taxon>Eukaryota</taxon>
        <taxon>Fungi</taxon>
        <taxon>Dikarya</taxon>
        <taxon>Ascomycota</taxon>
        <taxon>Pezizomycotina</taxon>
        <taxon>Sordariomycetes</taxon>
        <taxon>Hypocreomycetidae</taxon>
        <taxon>Hypocreales</taxon>
        <taxon>Nectriaceae</taxon>
        <taxon>Fusarium</taxon>
    </lineage>
</organism>
<gene>
    <name evidence="2" type="ORF">FLAG1_09934</name>
</gene>
<evidence type="ECO:0000313" key="2">
    <source>
        <dbReference type="EMBL" id="KPA37260.1"/>
    </source>
</evidence>
<evidence type="ECO:0000313" key="3">
    <source>
        <dbReference type="Proteomes" id="UP000037904"/>
    </source>
</evidence>
<protein>
    <submittedName>
        <fullName evidence="2">Uncharacterized protein</fullName>
    </submittedName>
</protein>
<name>A0A0M9EQ11_FUSLA</name>
<keyword evidence="3" id="KW-1185">Reference proteome</keyword>
<accession>A0A0M9EQ11</accession>
<dbReference type="EMBL" id="JXCE01000448">
    <property type="protein sequence ID" value="KPA37260.1"/>
    <property type="molecule type" value="Genomic_DNA"/>
</dbReference>
<evidence type="ECO:0000256" key="1">
    <source>
        <dbReference type="SAM" id="MobiDB-lite"/>
    </source>
</evidence>
<dbReference type="AlphaFoldDB" id="A0A0M9EQ11"/>
<dbReference type="Proteomes" id="UP000037904">
    <property type="component" value="Unassembled WGS sequence"/>
</dbReference>
<dbReference type="OrthoDB" id="5101662at2759"/>
<sequence>MTSRGMRPPVPLPPPDSTLESHPVPRERHFPVRSVGLGAAPDARHNLYSAEELNEHANRVGLKPLEETDIRQLLNFLTSEHTMDWRKDGSYDETSDPTWGPTIVVTAYSDKARQNLDQALSNLVDVVRVFLFQDSRFNPFARETFSRLRFDVIEEKGLLEHASDDRVREEFNAYVRSLRLFPEDLRHERLAAKNRQRLELECLNRPYSPERFGFCIVLDEKAIEDLATITFPDDPQENAKVLNTVSLKFIERCWDCPETVNPRLACGSGPEKRYYDGTDMCPVFDLPMICGAWYDHDGLNEMFPLCSFLNSWR</sequence>
<reference evidence="2 3" key="1">
    <citation type="submission" date="2015-04" db="EMBL/GenBank/DDBJ databases">
        <title>The draft genome sequence of Fusarium langsethiae, a T-2/HT-2 mycotoxin producer.</title>
        <authorList>
            <person name="Lysoe E."/>
            <person name="Divon H.H."/>
            <person name="Terzi V."/>
            <person name="Orru L."/>
            <person name="Lamontanara A."/>
            <person name="Kolseth A.-K."/>
            <person name="Frandsen R.J."/>
            <person name="Nielsen K."/>
            <person name="Thrane U."/>
        </authorList>
    </citation>
    <scope>NUCLEOTIDE SEQUENCE [LARGE SCALE GENOMIC DNA]</scope>
    <source>
        <strain evidence="2 3">Fl201059</strain>
    </source>
</reference>